<evidence type="ECO:0000256" key="7">
    <source>
        <dbReference type="ARBA" id="ARBA00022741"/>
    </source>
</evidence>
<feature type="region of interest" description="Disordered" evidence="15">
    <location>
        <begin position="1016"/>
        <end position="1051"/>
    </location>
</feature>
<evidence type="ECO:0000256" key="14">
    <source>
        <dbReference type="PROSITE-ProRule" id="PRU00023"/>
    </source>
</evidence>
<comment type="caution">
    <text evidence="17">The sequence shown here is derived from an EMBL/GenBank/DDBJ whole genome shotgun (WGS) entry which is preliminary data.</text>
</comment>
<feature type="repeat" description="ANK" evidence="14">
    <location>
        <begin position="1247"/>
        <end position="1279"/>
    </location>
</feature>
<evidence type="ECO:0000313" key="18">
    <source>
        <dbReference type="Proteomes" id="UP000774617"/>
    </source>
</evidence>
<feature type="compositionally biased region" description="Basic residues" evidence="15">
    <location>
        <begin position="1016"/>
        <end position="1026"/>
    </location>
</feature>
<dbReference type="Gene3D" id="1.25.40.20">
    <property type="entry name" value="Ankyrin repeat-containing domain"/>
    <property type="match status" value="2"/>
</dbReference>
<proteinExistence type="predicted"/>
<evidence type="ECO:0000256" key="6">
    <source>
        <dbReference type="ARBA" id="ARBA00022679"/>
    </source>
</evidence>
<dbReference type="SUPFAM" id="SSF56112">
    <property type="entry name" value="Protein kinase-like (PK-like)"/>
    <property type="match status" value="1"/>
</dbReference>
<dbReference type="CDD" id="cd00180">
    <property type="entry name" value="PKc"/>
    <property type="match status" value="1"/>
</dbReference>
<dbReference type="PROSITE" id="PS00109">
    <property type="entry name" value="PROTEIN_KINASE_TYR"/>
    <property type="match status" value="1"/>
</dbReference>
<feature type="compositionally biased region" description="Basic and acidic residues" evidence="15">
    <location>
        <begin position="729"/>
        <end position="738"/>
    </location>
</feature>
<dbReference type="SUPFAM" id="SSF48403">
    <property type="entry name" value="Ankyrin repeat"/>
    <property type="match status" value="1"/>
</dbReference>
<accession>A0ABQ8GEA1</accession>
<dbReference type="InterPro" id="IPR008266">
    <property type="entry name" value="Tyr_kinase_AS"/>
</dbReference>
<protein>
    <recommendedName>
        <fullName evidence="5">EKC/KEOPS complex subunit BUD32</fullName>
        <ecNumber evidence="3">2.7.11.1</ecNumber>
    </recommendedName>
    <alternativeName>
        <fullName evidence="10 11">Atypical Serine/threonine protein kinase BUD32</fullName>
    </alternativeName>
    <alternativeName>
        <fullName evidence="4">EKC/KEOPS complex subunit bud32</fullName>
    </alternativeName>
</protein>
<dbReference type="Gene3D" id="1.10.510.10">
    <property type="entry name" value="Transferase(Phosphotransferase) domain 1"/>
    <property type="match status" value="1"/>
</dbReference>
<dbReference type="Pfam" id="PF00069">
    <property type="entry name" value="Pkinase"/>
    <property type="match status" value="1"/>
</dbReference>
<keyword evidence="8" id="KW-0418">Kinase</keyword>
<dbReference type="InterPro" id="IPR036770">
    <property type="entry name" value="Ankyrin_rpt-contain_sf"/>
</dbReference>
<feature type="region of interest" description="Disordered" evidence="15">
    <location>
        <begin position="1"/>
        <end position="21"/>
    </location>
</feature>
<feature type="compositionally biased region" description="Low complexity" evidence="15">
    <location>
        <begin position="823"/>
        <end position="840"/>
    </location>
</feature>
<feature type="region of interest" description="Disordered" evidence="15">
    <location>
        <begin position="775"/>
        <end position="977"/>
    </location>
</feature>
<dbReference type="SMART" id="SM00248">
    <property type="entry name" value="ANK"/>
    <property type="match status" value="5"/>
</dbReference>
<evidence type="ECO:0000256" key="3">
    <source>
        <dbReference type="ARBA" id="ARBA00012513"/>
    </source>
</evidence>
<evidence type="ECO:0000256" key="9">
    <source>
        <dbReference type="ARBA" id="ARBA00022840"/>
    </source>
</evidence>
<feature type="region of interest" description="Disordered" evidence="15">
    <location>
        <begin position="544"/>
        <end position="586"/>
    </location>
</feature>
<dbReference type="InterPro" id="IPR011009">
    <property type="entry name" value="Kinase-like_dom_sf"/>
</dbReference>
<dbReference type="EMBL" id="JAGTJR010000010">
    <property type="protein sequence ID" value="KAH7053275.1"/>
    <property type="molecule type" value="Genomic_DNA"/>
</dbReference>
<sequence length="1396" mass="155696">MSFFSNHFRPKRPSGRQPAPVHIPADQAEAALGRLCQPPFTAEKFQRIADLLLQLDICQGRLHDDVKNWRMRPRIYTVLRNIAPERHGDYMDRFADGNYIDFHLPFDNRTLPGFLSNGVMRDNFFNFQHHVLSPEARSLEIEGGEHQLIAGSADAHFWPLEMLGQGGFGQVDKVVSRLSCSTYARKRIPRRKDSAVNLRRQNDFVKELEILKKLSHRHLVTYVGSYTDNHFMAYLMRPVAMWNLLEYLNWLGDPLNQARRSQVQPYYGCLASAVGYLHDQSIRHTDITTRNVLVGEQGKIWLSDFGTATDFSQSGRSTTNDLIPISIEYSAPEVAHRQKRNKASDMWSLGVVFLEITTVLLGNNLGNFGTFMAKNAKNRDYPQAIWANLPTALDWLARIMSPHVESANEAITWVRSLLQDDPKNRPTVKNLMVDIRQTPSFRQFCCLDCWDEFDAGKFEFETPLNPEGFNETMKHVTAAEVSARAAALFQPQYPPAPIDADRSKSIEHWIADSTSATVDTSIIPFPHWVENRAVDQYQHLGRLSESTDETENSLSSTIATKKKPRYAKEPSRRPMPGAFPEEDVEIDSGFGYVVEDDRTSDGEDPSPKDEAILAQGFVVEQDSSGSETSDSEVSINLQACHIVLQRKDEPQPLVQVDSGNQMASHRLGELWELMTNDSDQQGYEEDDYSIGWELGPRNRPDCEALAAESGNSLMLHQSSYDQGRRKPRAISERSHDLPETSFSGDFEGFQQTNDGSKGRQLYLTWPSQELESKVPANQALPPPPRSIDEPAHHSPPLPQRGHILQIEYRHEDRSRSPSTASTVSGDVVSENGSDGSGESDTLLTIPSLEMQPFGGTTEPPVPKIMQKEDQSSYTPEENPPVEDFTHEAEPDTLATEIPPKNLQSQQPHRTREKVHWGQVTIEEIPRDSDDEEEPSAGRNEHRHANKQATVEDAKDASELAPEQNPERQDWVQTNYASGFGPSDILPMEPLFVEGPTRTAAPAHQSLQSRAHLKALKKDRKRLHQSSKPKDPSEEAAQQLKRAKRVRKPAPSPTLFMEDARKAGQHVKSIATSQMTSRTKQALAGCNINRWVDQTNKLLERYCARGSATAVRTLLAQKCNPGTKAKPRRGPLLKAIQGASARHSKVVRALLQYDVDVHVVCPRNYNKTPLHLAIENDDNDGYVNMVHDMVFAGVDPNAKDRNGECALEKIFKGPESRGLEKYRLDALALLLLSEAKGGTEVNIRVPATRDTPLHLAVRRRSPMAAAMLLHKGADVNAVNASGMTPLLSAALMWRGGSGGTLAQMAPDDEQMLDLLTSQPGIRLNECAGMQRRTALHHAVVAGVPLAVEILLEKGASLRQRDADGKTAMGLVASGRARETSDDKRIRALLSGALQLNA</sequence>
<evidence type="ECO:0000256" key="10">
    <source>
        <dbReference type="ARBA" id="ARBA00030980"/>
    </source>
</evidence>
<keyword evidence="14" id="KW-0040">ANK repeat</keyword>
<dbReference type="InterPro" id="IPR002110">
    <property type="entry name" value="Ankyrin_rpt"/>
</dbReference>
<evidence type="ECO:0000256" key="5">
    <source>
        <dbReference type="ARBA" id="ARBA00019973"/>
    </source>
</evidence>
<evidence type="ECO:0000256" key="15">
    <source>
        <dbReference type="SAM" id="MobiDB-lite"/>
    </source>
</evidence>
<evidence type="ECO:0000256" key="1">
    <source>
        <dbReference type="ARBA" id="ARBA00003747"/>
    </source>
</evidence>
<organism evidence="17 18">
    <name type="scientific">Macrophomina phaseolina</name>
    <dbReference type="NCBI Taxonomy" id="35725"/>
    <lineage>
        <taxon>Eukaryota</taxon>
        <taxon>Fungi</taxon>
        <taxon>Dikarya</taxon>
        <taxon>Ascomycota</taxon>
        <taxon>Pezizomycotina</taxon>
        <taxon>Dothideomycetes</taxon>
        <taxon>Dothideomycetes incertae sedis</taxon>
        <taxon>Botryosphaeriales</taxon>
        <taxon>Botryosphaeriaceae</taxon>
        <taxon>Macrophomina</taxon>
    </lineage>
</organism>
<dbReference type="InterPro" id="IPR050339">
    <property type="entry name" value="CC_SR_Kinase"/>
</dbReference>
<comment type="function">
    <text evidence="1">Component of the EKC/KEOPS complex that is required for the formation of a threonylcarbamoyl group on adenosine at position 37 (t(6)A37) in tRNAs that read codons beginning with adenine. The complex is probably involved in the transfer of the threonylcarbamoyl moiety of threonylcarbamoyl-AMP (TC-AMP) to the N6 group of A37. BUD32 has ATPase activity in the context of the EKC/KEOPS complex and likely plays a supporting role to the catalytic subunit KAE1. The EKC/KEOPS complex also promotes both telomere uncapping and telomere elongation. The complex is required for efficient recruitment of transcriptional coactivators.</text>
</comment>
<dbReference type="Pfam" id="PF00023">
    <property type="entry name" value="Ank"/>
    <property type="match status" value="1"/>
</dbReference>
<comment type="catalytic activity">
    <reaction evidence="13">
        <text>L-seryl-[protein] + ATP = O-phospho-L-seryl-[protein] + ADP + H(+)</text>
        <dbReference type="Rhea" id="RHEA:17989"/>
        <dbReference type="Rhea" id="RHEA-COMP:9863"/>
        <dbReference type="Rhea" id="RHEA-COMP:11604"/>
        <dbReference type="ChEBI" id="CHEBI:15378"/>
        <dbReference type="ChEBI" id="CHEBI:29999"/>
        <dbReference type="ChEBI" id="CHEBI:30616"/>
        <dbReference type="ChEBI" id="CHEBI:83421"/>
        <dbReference type="ChEBI" id="CHEBI:456216"/>
        <dbReference type="EC" id="2.7.11.1"/>
    </reaction>
</comment>
<evidence type="ECO:0000256" key="8">
    <source>
        <dbReference type="ARBA" id="ARBA00022777"/>
    </source>
</evidence>
<dbReference type="PROSITE" id="PS50011">
    <property type="entry name" value="PROTEIN_KINASE_DOM"/>
    <property type="match status" value="1"/>
</dbReference>
<gene>
    <name evidence="17" type="ORF">B0J12DRAFT_598328</name>
</gene>
<keyword evidence="7" id="KW-0547">Nucleotide-binding</keyword>
<keyword evidence="9" id="KW-0067">ATP-binding</keyword>
<dbReference type="PANTHER" id="PTHR11042">
    <property type="entry name" value="EUKARYOTIC TRANSLATION INITIATION FACTOR 2-ALPHA KINASE EIF2-ALPHA KINASE -RELATED"/>
    <property type="match status" value="1"/>
</dbReference>
<dbReference type="PROSITE" id="PS50297">
    <property type="entry name" value="ANK_REP_REGION"/>
    <property type="match status" value="3"/>
</dbReference>
<evidence type="ECO:0000256" key="12">
    <source>
        <dbReference type="ARBA" id="ARBA00047899"/>
    </source>
</evidence>
<name>A0ABQ8GEA1_9PEZI</name>
<evidence type="ECO:0000256" key="11">
    <source>
        <dbReference type="ARBA" id="ARBA00033194"/>
    </source>
</evidence>
<dbReference type="Proteomes" id="UP000774617">
    <property type="component" value="Unassembled WGS sequence"/>
</dbReference>
<feature type="region of interest" description="Disordered" evidence="15">
    <location>
        <begin position="713"/>
        <end position="758"/>
    </location>
</feature>
<dbReference type="InterPro" id="IPR000719">
    <property type="entry name" value="Prot_kinase_dom"/>
</dbReference>
<feature type="repeat" description="ANK" evidence="14">
    <location>
        <begin position="1164"/>
        <end position="1200"/>
    </location>
</feature>
<evidence type="ECO:0000256" key="13">
    <source>
        <dbReference type="ARBA" id="ARBA00048679"/>
    </source>
</evidence>
<evidence type="ECO:0000259" key="16">
    <source>
        <dbReference type="PROSITE" id="PS50011"/>
    </source>
</evidence>
<comment type="catalytic activity">
    <reaction evidence="12">
        <text>L-threonyl-[protein] + ATP = O-phospho-L-threonyl-[protein] + ADP + H(+)</text>
        <dbReference type="Rhea" id="RHEA:46608"/>
        <dbReference type="Rhea" id="RHEA-COMP:11060"/>
        <dbReference type="Rhea" id="RHEA-COMP:11605"/>
        <dbReference type="ChEBI" id="CHEBI:15378"/>
        <dbReference type="ChEBI" id="CHEBI:30013"/>
        <dbReference type="ChEBI" id="CHEBI:30616"/>
        <dbReference type="ChEBI" id="CHEBI:61977"/>
        <dbReference type="ChEBI" id="CHEBI:456216"/>
        <dbReference type="EC" id="2.7.11.1"/>
    </reaction>
</comment>
<dbReference type="Pfam" id="PF12796">
    <property type="entry name" value="Ank_2"/>
    <property type="match status" value="1"/>
</dbReference>
<feature type="domain" description="Protein kinase" evidence="16">
    <location>
        <begin position="157"/>
        <end position="441"/>
    </location>
</feature>
<evidence type="ECO:0000313" key="17">
    <source>
        <dbReference type="EMBL" id="KAH7053275.1"/>
    </source>
</evidence>
<dbReference type="EC" id="2.7.11.1" evidence="3"/>
<keyword evidence="18" id="KW-1185">Reference proteome</keyword>
<comment type="subunit">
    <text evidence="2">Component of the EKC/KEOPS complex composed of at least BUD32, CGI121, GON7, KAE1 and PCC1; the whole complex dimerizes.</text>
</comment>
<dbReference type="PROSITE" id="PS50088">
    <property type="entry name" value="ANK_REPEAT"/>
    <property type="match status" value="3"/>
</dbReference>
<reference evidence="17 18" key="1">
    <citation type="journal article" date="2021" name="Nat. Commun.">
        <title>Genetic determinants of endophytism in the Arabidopsis root mycobiome.</title>
        <authorList>
            <person name="Mesny F."/>
            <person name="Miyauchi S."/>
            <person name="Thiergart T."/>
            <person name="Pickel B."/>
            <person name="Atanasova L."/>
            <person name="Karlsson M."/>
            <person name="Huettel B."/>
            <person name="Barry K.W."/>
            <person name="Haridas S."/>
            <person name="Chen C."/>
            <person name="Bauer D."/>
            <person name="Andreopoulos W."/>
            <person name="Pangilinan J."/>
            <person name="LaButti K."/>
            <person name="Riley R."/>
            <person name="Lipzen A."/>
            <person name="Clum A."/>
            <person name="Drula E."/>
            <person name="Henrissat B."/>
            <person name="Kohler A."/>
            <person name="Grigoriev I.V."/>
            <person name="Martin F.M."/>
            <person name="Hacquard S."/>
        </authorList>
    </citation>
    <scope>NUCLEOTIDE SEQUENCE [LARGE SCALE GENOMIC DNA]</scope>
    <source>
        <strain evidence="17 18">MPI-SDFR-AT-0080</strain>
    </source>
</reference>
<feature type="repeat" description="ANK" evidence="14">
    <location>
        <begin position="1329"/>
        <end position="1361"/>
    </location>
</feature>
<evidence type="ECO:0000256" key="4">
    <source>
        <dbReference type="ARBA" id="ARBA00013948"/>
    </source>
</evidence>
<keyword evidence="6" id="KW-0808">Transferase</keyword>
<evidence type="ECO:0000256" key="2">
    <source>
        <dbReference type="ARBA" id="ARBA00011534"/>
    </source>
</evidence>